<dbReference type="Proteomes" id="UP001501257">
    <property type="component" value="Unassembled WGS sequence"/>
</dbReference>
<evidence type="ECO:0000313" key="3">
    <source>
        <dbReference type="Proteomes" id="UP001501257"/>
    </source>
</evidence>
<reference evidence="3" key="1">
    <citation type="journal article" date="2019" name="Int. J. Syst. Evol. Microbiol.">
        <title>The Global Catalogue of Microorganisms (GCM) 10K type strain sequencing project: providing services to taxonomists for standard genome sequencing and annotation.</title>
        <authorList>
            <consortium name="The Broad Institute Genomics Platform"/>
            <consortium name="The Broad Institute Genome Sequencing Center for Infectious Disease"/>
            <person name="Wu L."/>
            <person name="Ma J."/>
        </authorList>
    </citation>
    <scope>NUCLEOTIDE SEQUENCE [LARGE SCALE GENOMIC DNA]</scope>
    <source>
        <strain evidence="3">JCM 18952</strain>
    </source>
</reference>
<dbReference type="EMBL" id="BAABLK010000094">
    <property type="protein sequence ID" value="GAA5229118.1"/>
    <property type="molecule type" value="Genomic_DNA"/>
</dbReference>
<evidence type="ECO:0000256" key="1">
    <source>
        <dbReference type="SAM" id="Phobius"/>
    </source>
</evidence>
<accession>A0ABP9TTF0</accession>
<keyword evidence="1" id="KW-1133">Transmembrane helix</keyword>
<protein>
    <recommendedName>
        <fullName evidence="4">Cobalt/nickel transport protein</fullName>
    </recommendedName>
</protein>
<keyword evidence="1" id="KW-0472">Membrane</keyword>
<feature type="transmembrane region" description="Helical" evidence="1">
    <location>
        <begin position="21"/>
        <end position="41"/>
    </location>
</feature>
<proteinExistence type="predicted"/>
<keyword evidence="3" id="KW-1185">Reference proteome</keyword>
<keyword evidence="1" id="KW-0812">Transmembrane</keyword>
<feature type="transmembrane region" description="Helical" evidence="1">
    <location>
        <begin position="78"/>
        <end position="100"/>
    </location>
</feature>
<gene>
    <name evidence="2" type="ORF">GCM10025778_36570</name>
</gene>
<dbReference type="RefSeq" id="WP_210100939.1">
    <property type="nucleotide sequence ID" value="NZ_BAABLK010000094.1"/>
</dbReference>
<name>A0ABP9TTF0_9MICC</name>
<evidence type="ECO:0000313" key="2">
    <source>
        <dbReference type="EMBL" id="GAA5229118.1"/>
    </source>
</evidence>
<evidence type="ECO:0008006" key="4">
    <source>
        <dbReference type="Google" id="ProtNLM"/>
    </source>
</evidence>
<sequence length="104" mass="11067">MDEPLDASPQPLPPSRGRLPMIAGILAALALVAGVATLIASNGQEMESFGWFAYAPLNEELSKDTFTPAIHFVSTQQIIGWLFLAVAACAAAFRAGLALARRQR</sequence>
<comment type="caution">
    <text evidence="2">The sequence shown here is derived from an EMBL/GenBank/DDBJ whole genome shotgun (WGS) entry which is preliminary data.</text>
</comment>
<organism evidence="2 3">
    <name type="scientific">Paeniglutamicibacter antarcticus</name>
    <dbReference type="NCBI Taxonomy" id="494023"/>
    <lineage>
        <taxon>Bacteria</taxon>
        <taxon>Bacillati</taxon>
        <taxon>Actinomycetota</taxon>
        <taxon>Actinomycetes</taxon>
        <taxon>Micrococcales</taxon>
        <taxon>Micrococcaceae</taxon>
        <taxon>Paeniglutamicibacter</taxon>
    </lineage>
</organism>